<feature type="compositionally biased region" description="Basic and acidic residues" evidence="1">
    <location>
        <begin position="2044"/>
        <end position="2055"/>
    </location>
</feature>
<keyword evidence="3" id="KW-1185">Reference proteome</keyword>
<feature type="region of interest" description="Disordered" evidence="1">
    <location>
        <begin position="1570"/>
        <end position="1639"/>
    </location>
</feature>
<comment type="caution">
    <text evidence="2">The sequence shown here is derived from an EMBL/GenBank/DDBJ whole genome shotgun (WGS) entry which is preliminary data.</text>
</comment>
<feature type="region of interest" description="Disordered" evidence="1">
    <location>
        <begin position="1790"/>
        <end position="1866"/>
    </location>
</feature>
<feature type="region of interest" description="Disordered" evidence="1">
    <location>
        <begin position="984"/>
        <end position="1031"/>
    </location>
</feature>
<feature type="compositionally biased region" description="Polar residues" evidence="1">
    <location>
        <begin position="1857"/>
        <end position="1866"/>
    </location>
</feature>
<feature type="region of interest" description="Disordered" evidence="1">
    <location>
        <begin position="809"/>
        <end position="845"/>
    </location>
</feature>
<gene>
    <name evidence="2" type="ORF">Cadr_000017598</name>
</gene>
<feature type="region of interest" description="Disordered" evidence="1">
    <location>
        <begin position="409"/>
        <end position="435"/>
    </location>
</feature>
<feature type="region of interest" description="Disordered" evidence="1">
    <location>
        <begin position="172"/>
        <end position="288"/>
    </location>
</feature>
<reference evidence="2 3" key="1">
    <citation type="journal article" date="2019" name="Mol. Ecol. Resour.">
        <title>Improving Illumina assemblies with Hi-C and long reads: an example with the North African dromedary.</title>
        <authorList>
            <person name="Elbers J.P."/>
            <person name="Rogers M.F."/>
            <person name="Perelman P.L."/>
            <person name="Proskuryakova A.A."/>
            <person name="Serdyukova N.A."/>
            <person name="Johnson W.E."/>
            <person name="Horin P."/>
            <person name="Corander J."/>
            <person name="Murphy D."/>
            <person name="Burger P.A."/>
        </authorList>
    </citation>
    <scope>NUCLEOTIDE SEQUENCE [LARGE SCALE GENOMIC DNA]</scope>
    <source>
        <strain evidence="2">Drom800</strain>
        <tissue evidence="2">Blood</tissue>
    </source>
</reference>
<feature type="compositionally biased region" description="Polar residues" evidence="1">
    <location>
        <begin position="2089"/>
        <end position="2103"/>
    </location>
</feature>
<feature type="compositionally biased region" description="Polar residues" evidence="1">
    <location>
        <begin position="2132"/>
        <end position="2144"/>
    </location>
</feature>
<dbReference type="EMBL" id="JWIN03000012">
    <property type="protein sequence ID" value="KAB1270197.1"/>
    <property type="molecule type" value="Genomic_DNA"/>
</dbReference>
<feature type="region of interest" description="Disordered" evidence="1">
    <location>
        <begin position="1077"/>
        <end position="1097"/>
    </location>
</feature>
<name>A0A5N4DGG8_CAMDR</name>
<feature type="region of interest" description="Disordered" evidence="1">
    <location>
        <begin position="2025"/>
        <end position="2055"/>
    </location>
</feature>
<accession>A0A5N4DGG8</accession>
<feature type="compositionally biased region" description="Polar residues" evidence="1">
    <location>
        <begin position="924"/>
        <end position="938"/>
    </location>
</feature>
<feature type="region of interest" description="Disordered" evidence="1">
    <location>
        <begin position="2071"/>
        <end position="2144"/>
    </location>
</feature>
<evidence type="ECO:0000313" key="2">
    <source>
        <dbReference type="EMBL" id="KAB1270197.1"/>
    </source>
</evidence>
<dbReference type="Proteomes" id="UP000299084">
    <property type="component" value="Unassembled WGS sequence"/>
</dbReference>
<evidence type="ECO:0000256" key="1">
    <source>
        <dbReference type="SAM" id="MobiDB-lite"/>
    </source>
</evidence>
<proteinExistence type="predicted"/>
<sequence>MTLLCCPGSTLQTCCSASLGLGALYVIALLTEPLMCCLGSVPYTHDAGDWGPPRRCLPPGICLQHSNFWGPFSWLLCPGRQVSPRVLATCTTSHFHPTGTPLGKIKGAKTVVVPTLFSPQGPSFQASWSPCPSVATQLQRWGQPWVNGHRAQRSGVAVSKYVSLDPEAALNGKALGKERSPRRRGAGAPVRPGGPPGDTGNCTQHQPRTRPLWDLPGLRQKHRCNGSFTSQLQPRSGPPPSRRGLLRHPRGWGDRGGAEGGEGFLGLGHKAAGAQGDRRQAPGEPSGCEGEQLWALAATLWKRCGQRGQRVVHTKSREEVCEGTQPWALPSRVRVPVGAGAGKHIHVSARAGLLKVPWRVLGLGWEWGEARVPANELSSKAPPGQQLQLNLRHCPEAFQCHPVAREAAVPQRDYSTARQEDAEGASHGGSSSFVPPPPTCIHWSSWLEAWQWAGRTDRAIQRLEGWAPLRWPLPKLTSPWPPFLPPQRLPHGSTVQTLYQARGPATRAIDQGNLSPGRLRAALREGRTKAVSHPGRHAGQRVPKGHCWPHNVESRCQAAVCLRPCRAGPPSSSLAGACTCAGAAAQPKPSTSPGLLLHLDHRNRLRGHVAGWAAWAHSPRWGGALLAEGEGLGSGRRGTRGAQLFRLGLPPVTGAWGEDALLWVPALTPHQLCVSHCSVVAGPGPHGGSWCRSGRDPQTLLRCVLLLMRSAHLAGQGPCPVPLTPHRPHCRDWTPLSWGRFRPALGGGVQWGLAQLWKLPHTTASGYGAQPDPNSLKNQGHLDPLPLWTTPRFADQACPCCHLVQPSTAHLGPPSPPSEPHTGLSDLPLNHVSHSPGLPSCSEGNPVLTAAPRPCTLEVRCPSPTLGSLCDRPGGVLTWAQPPAPGAPEPRRAGRHTALHAPPPLEESLPRSSPIRGSAASALEPSTQETGNHTSNPHRSLAYRTKKVLGLRPVKGREPESRRLGPGAGELWQWGMQTRALLGKATPPAAQSPRGAGRAERLQTSRLPVQPAFQPLTGGQRSPRDSVETKIPQPTPALKVCLHSHRPGRATLSPQDTAGVGPLGGGALMGGTGVLTSLPRRSSPLPPCEDTVRRRPSVTRKRTLIQLSWHPDLRRQPPQLHPVRGILSQQPKQTQTRARAPVSFPPLIPPFQVAGQVLGTLQGRGWAPDPLPSRQTECDLVGWASAQGPSGPSSVNGGARRVRVPSLSRAVDVWVRTVGQASAVQPLRPRARASTPLEAAVRVHIPDRTFIGCRPCSPHNPAPGPLCVILVGNTLGGVKEELSKWGAWDRPTSQQGEETDRPCPGGLQNLVWPGRDRGGRFWQQQPSPRPCPQHVLLRALQQSSRSASISVWDPGLGYRCGRRQSPPWPLRLCSCPSAVCRRTAPGAGFSHCPGTRPLCRTRQTGKERGCVTCRWTRHPGACRAARSPTCGCWSRVEVGSNALPVPVLSLQPGPPSGCTSTASWPQQSGEKGHRHRAGRTPAPRLPPGPSMQTIAMLSFHSKARPHAQAEKELRRAGARGGIPDPLEHSAEPAPPHLSQGETPHSLHSRHPHGAILIEEGPLEEGTGLAKCAQPQASGSWEEGAGNYGNSGPVRGAQQHTLQPGPSPQHPLPKTLPASQTEEAELASAPPRAGSRAGRGKEVRVCPMVWTGTLPGSNRLPYTWPGRPAQSPSAIWWRKRKWHSIILSRTRAAGGSSAIHRSLYRAGWSVRGACGAEGKAQRVPHPKAPSLHFITKDCNSRHSLMKAALTRGHARAYPTACTPTLQMRLRHKRETAEEYVIRPMTSPLLQVQVTPPSTRGTRASHASTGMPRKTTAGTPRSPKCLGKGPLEERAGASSPGPPRTQCLHEAGPVGSSGQGAPQGQLSGATFLFSPQSRRDRSALHHSHCGSRLTRIAIQAFTPTALLGRRRPRTSRCAPALPPMSKKSTLSRALCTIQVWAGSFCHGMGAPWSPPTGTSAPCPPHPPPCCDTNNGSKVGKPAPSVKSCSRAAPLQQTSCVGPGSATPTPCSMVTCWSLLYAHSVQGTEAEPNKPLKQTPPGTEAPGRPREGAGERRGCRTVTAALWSLRPPAWSQHREPDLPHPTSPLVPSFSTTYQGSPPSQTAHPWDGEEGGGSRQEALFEPLEAAGLGCTPHNTRSSSSCGAA</sequence>
<feature type="region of interest" description="Disordered" evidence="1">
    <location>
        <begin position="1447"/>
        <end position="1549"/>
    </location>
</feature>
<protein>
    <submittedName>
        <fullName evidence="2">Uncharacterized protein</fullName>
    </submittedName>
</protein>
<feature type="compositionally biased region" description="Polar residues" evidence="1">
    <location>
        <begin position="1457"/>
        <end position="1469"/>
    </location>
</feature>
<evidence type="ECO:0000313" key="3">
    <source>
        <dbReference type="Proteomes" id="UP000299084"/>
    </source>
</evidence>
<feature type="region of interest" description="Disordered" evidence="1">
    <location>
        <begin position="877"/>
        <end position="968"/>
    </location>
</feature>
<feature type="compositionally biased region" description="Polar residues" evidence="1">
    <location>
        <begin position="1790"/>
        <end position="1806"/>
    </location>
</feature>
<organism evidence="2 3">
    <name type="scientific">Camelus dromedarius</name>
    <name type="common">Dromedary</name>
    <name type="synonym">Arabian camel</name>
    <dbReference type="NCBI Taxonomy" id="9838"/>
    <lineage>
        <taxon>Eukaryota</taxon>
        <taxon>Metazoa</taxon>
        <taxon>Chordata</taxon>
        <taxon>Craniata</taxon>
        <taxon>Vertebrata</taxon>
        <taxon>Euteleostomi</taxon>
        <taxon>Mammalia</taxon>
        <taxon>Eutheria</taxon>
        <taxon>Laurasiatheria</taxon>
        <taxon>Artiodactyla</taxon>
        <taxon>Tylopoda</taxon>
        <taxon>Camelidae</taxon>
        <taxon>Camelus</taxon>
    </lineage>
</organism>